<dbReference type="EMBL" id="VSSQ01043728">
    <property type="protein sequence ID" value="MPM97446.1"/>
    <property type="molecule type" value="Genomic_DNA"/>
</dbReference>
<gene>
    <name evidence="1" type="ORF">SDC9_144619</name>
</gene>
<proteinExistence type="predicted"/>
<dbReference type="AlphaFoldDB" id="A0A645E791"/>
<comment type="caution">
    <text evidence="1">The sequence shown here is derived from an EMBL/GenBank/DDBJ whole genome shotgun (WGS) entry which is preliminary data.</text>
</comment>
<evidence type="ECO:0000313" key="1">
    <source>
        <dbReference type="EMBL" id="MPM97446.1"/>
    </source>
</evidence>
<organism evidence="1">
    <name type="scientific">bioreactor metagenome</name>
    <dbReference type="NCBI Taxonomy" id="1076179"/>
    <lineage>
        <taxon>unclassified sequences</taxon>
        <taxon>metagenomes</taxon>
        <taxon>ecological metagenomes</taxon>
    </lineage>
</organism>
<accession>A0A645E791</accession>
<sequence length="117" mass="12706">MLFNPYAHALRAACGLLQGAGRACDQIIGRQGNAIEVFAADLAAGRTLEMQHIMPVDEHEDGFQQVIAVRPAAGNMQKKVELGRGRHVIERVHGVYVSVREKRCNDSTGLPASQRAS</sequence>
<protein>
    <submittedName>
        <fullName evidence="1">Uncharacterized protein</fullName>
    </submittedName>
</protein>
<reference evidence="1" key="1">
    <citation type="submission" date="2019-08" db="EMBL/GenBank/DDBJ databases">
        <authorList>
            <person name="Kucharzyk K."/>
            <person name="Murdoch R.W."/>
            <person name="Higgins S."/>
            <person name="Loffler F."/>
        </authorList>
    </citation>
    <scope>NUCLEOTIDE SEQUENCE</scope>
</reference>
<name>A0A645E791_9ZZZZ</name>